<dbReference type="InterPro" id="IPR001525">
    <property type="entry name" value="C5_MeTfrase"/>
</dbReference>
<evidence type="ECO:0000313" key="5">
    <source>
        <dbReference type="Proteomes" id="UP001642464"/>
    </source>
</evidence>
<reference evidence="4 5" key="1">
    <citation type="submission" date="2024-02" db="EMBL/GenBank/DDBJ databases">
        <authorList>
            <person name="Chen Y."/>
            <person name="Shah S."/>
            <person name="Dougan E. K."/>
            <person name="Thang M."/>
            <person name="Chan C."/>
        </authorList>
    </citation>
    <scope>NUCLEOTIDE SEQUENCE [LARGE SCALE GENOMIC DNA]</scope>
</reference>
<feature type="compositionally biased region" description="Low complexity" evidence="3">
    <location>
        <begin position="862"/>
        <end position="890"/>
    </location>
</feature>
<evidence type="ECO:0000256" key="1">
    <source>
        <dbReference type="ARBA" id="ARBA00022603"/>
    </source>
</evidence>
<dbReference type="Proteomes" id="UP001642464">
    <property type="component" value="Unassembled WGS sequence"/>
</dbReference>
<feature type="region of interest" description="Disordered" evidence="3">
    <location>
        <begin position="855"/>
        <end position="890"/>
    </location>
</feature>
<dbReference type="Pfam" id="PF00145">
    <property type="entry name" value="DNA_methylase"/>
    <property type="match status" value="1"/>
</dbReference>
<keyword evidence="1" id="KW-0489">Methyltransferase</keyword>
<sequence length="1108" mass="124220">MVENDRLKQKYLCERFHSPIINDMKDMGNDTACTFDGGTMKIPKVLWYEQIQTAMNHLGYKVEPFMANAAHFGLPQQRNRAWLMCVLESEAPKDEHMARDVFLFQCEPLPISSCLEPAMQASEQRKQRKGTTCKGEVISGKLYKRMSFLRNQLKGGLTERELAILACSIEEVLTKQKVGEILGMRTNGSWDEEGYNQGTLLFDDGGMRGLAAALCWMGLTYRCVKEPVEKLRHPSVRELVSSLLSLPTLRKSQADDPGRAMVQRIIKQNVDAKKLPVSSFEWSQILRSMGNKVTVMDAIKIYNDSPEDRSGAGSLFIDGKKTWAIKHWLEQTGQIALGEVLKSLKDTPFQWGPWGETLSQYKFLFVGSVVNMTPSPEGMHGAFDEPTITVDWGLKLSEEAQANLFKRIRNHFEQATAIVDDVKEKRKYRLSEDDLLLIRNLMALWDQIKTFCQARMSNFNDFNDALVNTNHKDGDLREILDQRPIHYAMSMMPSAREAALKEVKALEESATMEVEKQRQEVRQARWKFFQTALEKDQKTLLQLAGAPAKLEVMRHRKVMAWRLDQAKKGEKIVQSYMAKYLTTEFVEKVEHAQQKVNEFRAAVAPRRYHQGRIVINKDAEEGNCWTQHSELGTAGRPLSQERVLMPLSRELVLPESLDADDGIRVAERQRPSPETVAAQKGKARWMVLLRSLCSMQGYDLANKPVIVVNFTSYVEDLGCAAFELRLAQEELPGGFNTRNLFYHSVSWLGKDQYGAARLLREVADAWVGQRLVHCGQKFSKDEPSLSPAEISTIPGASSSMAGLDSVAFTVLERKGSKMHIKSDEDTYWSSQLGPLAEEYAKLKKHHQSLLDNECSKLAGGEAPPSTSAPSSAADAVPVENGEESSSNSNFETVDSLDALKQKYGISHQVQSECSGVEILVAKDNSLWLYAASENKLVPKNSQLGGYGTGQYVPTANEEKGVEFNITSDAEIIQLDMATFRTDGTGISTLTMYKMLLMAEQEKNATTLAVSWLKVARKPDLEAGQDGFLISVRTAMKFCRVKAGDDANKVTCKNVFAQHMEAVSASTAVGKCFRFRYERVGGAFKVQRPYVIARVGIQLHKGVPLKISS</sequence>
<dbReference type="EMBL" id="CAXAMM010000211">
    <property type="protein sequence ID" value="CAK8986452.1"/>
    <property type="molecule type" value="Genomic_DNA"/>
</dbReference>
<dbReference type="SUPFAM" id="SSF53335">
    <property type="entry name" value="S-adenosyl-L-methionine-dependent methyltransferases"/>
    <property type="match status" value="1"/>
</dbReference>
<dbReference type="InterPro" id="IPR029063">
    <property type="entry name" value="SAM-dependent_MTases_sf"/>
</dbReference>
<evidence type="ECO:0000256" key="3">
    <source>
        <dbReference type="SAM" id="MobiDB-lite"/>
    </source>
</evidence>
<accession>A0ABP0H8P2</accession>
<keyword evidence="5" id="KW-1185">Reference proteome</keyword>
<organism evidence="4 5">
    <name type="scientific">Durusdinium trenchii</name>
    <dbReference type="NCBI Taxonomy" id="1381693"/>
    <lineage>
        <taxon>Eukaryota</taxon>
        <taxon>Sar</taxon>
        <taxon>Alveolata</taxon>
        <taxon>Dinophyceae</taxon>
        <taxon>Suessiales</taxon>
        <taxon>Symbiodiniaceae</taxon>
        <taxon>Durusdinium</taxon>
    </lineage>
</organism>
<evidence type="ECO:0000313" key="4">
    <source>
        <dbReference type="EMBL" id="CAK8986452.1"/>
    </source>
</evidence>
<proteinExistence type="predicted"/>
<name>A0ABP0H8P2_9DINO</name>
<gene>
    <name evidence="4" type="ORF">SCF082_LOCUS554</name>
</gene>
<comment type="caution">
    <text evidence="4">The sequence shown here is derived from an EMBL/GenBank/DDBJ whole genome shotgun (WGS) entry which is preliminary data.</text>
</comment>
<keyword evidence="2" id="KW-0808">Transferase</keyword>
<dbReference type="Gene3D" id="3.40.50.150">
    <property type="entry name" value="Vaccinia Virus protein VP39"/>
    <property type="match status" value="1"/>
</dbReference>
<evidence type="ECO:0000256" key="2">
    <source>
        <dbReference type="ARBA" id="ARBA00022679"/>
    </source>
</evidence>
<protein>
    <submittedName>
        <fullName evidence="4">Uncharacterized protein</fullName>
    </submittedName>
</protein>